<gene>
    <name evidence="2" type="ORF">PFUGPA_05812</name>
</gene>
<evidence type="ECO:0000313" key="3">
    <source>
        <dbReference type="Proteomes" id="UP000019103"/>
    </source>
</evidence>
<reference evidence="2 3" key="1">
    <citation type="submission" date="2013-02" db="EMBL/GenBank/DDBJ databases">
        <title>The Genome Annotation of Plasmodium falciparum Palo Alto/Uganda.</title>
        <authorList>
            <consortium name="The Broad Institute Genome Sequencing Platform"/>
            <consortium name="The Broad Institute Genome Sequencing Center for Infectious Disease"/>
            <person name="Neafsey D."/>
            <person name="Hoffman S."/>
            <person name="Volkman S."/>
            <person name="Rosenthal P."/>
            <person name="Walker B."/>
            <person name="Young S.K."/>
            <person name="Zeng Q."/>
            <person name="Gargeya S."/>
            <person name="Fitzgerald M."/>
            <person name="Haas B."/>
            <person name="Abouelleil A."/>
            <person name="Allen A.W."/>
            <person name="Alvarado L."/>
            <person name="Arachchi H.M."/>
            <person name="Berlin A.M."/>
            <person name="Chapman S.B."/>
            <person name="Gainer-Dewar J."/>
            <person name="Goldberg J."/>
            <person name="Griggs A."/>
            <person name="Gujja S."/>
            <person name="Hansen M."/>
            <person name="Howarth C."/>
            <person name="Imamovic A."/>
            <person name="Ireland A."/>
            <person name="Larimer J."/>
            <person name="McCowan C."/>
            <person name="Murphy C."/>
            <person name="Pearson M."/>
            <person name="Poon T.W."/>
            <person name="Priest M."/>
            <person name="Roberts A."/>
            <person name="Saif S."/>
            <person name="Shea T."/>
            <person name="Sisk P."/>
            <person name="Sykes S."/>
            <person name="Wortman J."/>
            <person name="Nusbaum C."/>
            <person name="Birren B."/>
        </authorList>
    </citation>
    <scope>NUCLEOTIDE SEQUENCE [LARGE SCALE GENOMIC DNA]</scope>
    <source>
        <strain evidence="2 3">Palo Alto/Uganda</strain>
    </source>
</reference>
<proteinExistence type="predicted"/>
<sequence length="239" mass="28305">MENNNTYNLNKDNTYNLNKDNTNDEEKKDLKNVEGEKKNTYKKLTSYNECPVDLYRDNNKTNKDINETDDNNTNKQTIVEENNFFDNNFSDFQKAQENTDKQKNSISLNSIYNDLRSYEQEFLNNLKNDKQVQETNSLKKDNKDLYEHINFNNIESISNYLNNYKNNFSENDILNSCINKNIESFIQEEKKNNKKNKINKNYINQSMFLNSLHPNFSQKIFKEYSKQGPSHESGDNLGK</sequence>
<accession>W4IRX1</accession>
<evidence type="ECO:0000256" key="1">
    <source>
        <dbReference type="SAM" id="MobiDB-lite"/>
    </source>
</evidence>
<feature type="compositionally biased region" description="Low complexity" evidence="1">
    <location>
        <begin position="1"/>
        <end position="20"/>
    </location>
</feature>
<name>W4IRX1_PLAFP</name>
<evidence type="ECO:0000313" key="2">
    <source>
        <dbReference type="EMBL" id="ETW52197.1"/>
    </source>
</evidence>
<dbReference type="AlphaFoldDB" id="W4IRX1"/>
<feature type="region of interest" description="Disordered" evidence="1">
    <location>
        <begin position="1"/>
        <end position="34"/>
    </location>
</feature>
<organism evidence="2 3">
    <name type="scientific">Plasmodium falciparum (isolate Palo Alto / Uganda)</name>
    <dbReference type="NCBI Taxonomy" id="57270"/>
    <lineage>
        <taxon>Eukaryota</taxon>
        <taxon>Sar</taxon>
        <taxon>Alveolata</taxon>
        <taxon>Apicomplexa</taxon>
        <taxon>Aconoidasida</taxon>
        <taxon>Haemosporida</taxon>
        <taxon>Plasmodiidae</taxon>
        <taxon>Plasmodium</taxon>
        <taxon>Plasmodium (Laverania)</taxon>
    </lineage>
</organism>
<dbReference type="Proteomes" id="UP000019103">
    <property type="component" value="Unassembled WGS sequence"/>
</dbReference>
<dbReference type="EMBL" id="KI927394">
    <property type="protein sequence ID" value="ETW52197.1"/>
    <property type="molecule type" value="Genomic_DNA"/>
</dbReference>
<feature type="compositionally biased region" description="Basic and acidic residues" evidence="1">
    <location>
        <begin position="21"/>
        <end position="34"/>
    </location>
</feature>
<protein>
    <submittedName>
        <fullName evidence="2">Uncharacterized protein</fullName>
    </submittedName>
</protein>
<dbReference type="OrthoDB" id="378842at2759"/>
<dbReference type="OMA" id="YEHINFN"/>
<reference evidence="2 3" key="2">
    <citation type="submission" date="2013-02" db="EMBL/GenBank/DDBJ databases">
        <title>The Genome Sequence of Plasmodium falciparum Palo Alto/Uganda.</title>
        <authorList>
            <consortium name="The Broad Institute Genome Sequencing Platform"/>
            <consortium name="The Broad Institute Genome Sequencing Center for Infectious Disease"/>
            <person name="Neafsey D."/>
            <person name="Cheeseman I."/>
            <person name="Volkman S."/>
            <person name="Adams J."/>
            <person name="Walker B."/>
            <person name="Young S.K."/>
            <person name="Zeng Q."/>
            <person name="Gargeya S."/>
            <person name="Fitzgerald M."/>
            <person name="Haas B."/>
            <person name="Abouelleil A."/>
            <person name="Alvarado L."/>
            <person name="Arachchi H.M."/>
            <person name="Berlin A.M."/>
            <person name="Chapman S.B."/>
            <person name="Dewar J."/>
            <person name="Goldberg J."/>
            <person name="Griggs A."/>
            <person name="Gujja S."/>
            <person name="Hansen M."/>
            <person name="Howarth C."/>
            <person name="Imamovic A."/>
            <person name="Larimer J."/>
            <person name="McCowan C."/>
            <person name="Murphy C."/>
            <person name="Neiman D."/>
            <person name="Pearson M."/>
            <person name="Priest M."/>
            <person name="Roberts A."/>
            <person name="Saif S."/>
            <person name="Shea T."/>
            <person name="Sisk P."/>
            <person name="Sykes S."/>
            <person name="Wortman J."/>
            <person name="Nusbaum C."/>
            <person name="Birren B."/>
        </authorList>
    </citation>
    <scope>NUCLEOTIDE SEQUENCE [LARGE SCALE GENOMIC DNA]</scope>
    <source>
        <strain evidence="2 3">Palo Alto/Uganda</strain>
    </source>
</reference>